<keyword evidence="2" id="KW-1133">Transmembrane helix</keyword>
<dbReference type="AlphaFoldDB" id="A0A2C5YCL8"/>
<comment type="caution">
    <text evidence="3">The sequence shown here is derived from an EMBL/GenBank/DDBJ whole genome shotgun (WGS) entry which is preliminary data.</text>
</comment>
<protein>
    <submittedName>
        <fullName evidence="3">Uncharacterized protein</fullName>
    </submittedName>
</protein>
<evidence type="ECO:0000256" key="1">
    <source>
        <dbReference type="SAM" id="MobiDB-lite"/>
    </source>
</evidence>
<evidence type="ECO:0000313" key="3">
    <source>
        <dbReference type="EMBL" id="PHH64621.1"/>
    </source>
</evidence>
<keyword evidence="2" id="KW-0472">Membrane</keyword>
<dbReference type="EMBL" id="NJET01000028">
    <property type="protein sequence ID" value="PHH64621.1"/>
    <property type="molecule type" value="Genomic_DNA"/>
</dbReference>
<proteinExistence type="predicted"/>
<evidence type="ECO:0000256" key="2">
    <source>
        <dbReference type="SAM" id="Phobius"/>
    </source>
</evidence>
<sequence length="290" mass="30199">MPLVNPVYTFVVPFLLVVTAPLAIFAGITTVLAFSVLSLRVVVVYLDIALSLVPQCFTSRLRPPASSSSSSSSSWLSPWQKKERHGASSQNASPVLVSGATNSSSCNSTPTATPLWQQQQQQSPLLARTTLHSRRPSSAAASIVSATSTAADGSSASASAAAAAAAAPLGLVPSVGPERDFEGIGGWRAGRNAADDDDDADAWTTFNSRFEFPDRSHPRSRHRSPCTTPGDGGVLMMRARARSPGQKGPVTPPRATSRPPTPSASRVAAAATDSYFPLAMSPAATKRPTS</sequence>
<organism evidence="3 4">
    <name type="scientific">Ophiocordyceps australis</name>
    <dbReference type="NCBI Taxonomy" id="1399860"/>
    <lineage>
        <taxon>Eukaryota</taxon>
        <taxon>Fungi</taxon>
        <taxon>Dikarya</taxon>
        <taxon>Ascomycota</taxon>
        <taxon>Pezizomycotina</taxon>
        <taxon>Sordariomycetes</taxon>
        <taxon>Hypocreomycetidae</taxon>
        <taxon>Hypocreales</taxon>
        <taxon>Ophiocordycipitaceae</taxon>
        <taxon>Ophiocordyceps</taxon>
    </lineage>
</organism>
<feature type="region of interest" description="Disordered" evidence="1">
    <location>
        <begin position="210"/>
        <end position="290"/>
    </location>
</feature>
<keyword evidence="2" id="KW-0812">Transmembrane</keyword>
<keyword evidence="4" id="KW-1185">Reference proteome</keyword>
<evidence type="ECO:0000313" key="4">
    <source>
        <dbReference type="Proteomes" id="UP000226192"/>
    </source>
</evidence>
<feature type="transmembrane region" description="Helical" evidence="2">
    <location>
        <begin position="7"/>
        <end position="26"/>
    </location>
</feature>
<feature type="compositionally biased region" description="Polar residues" evidence="1">
    <location>
        <begin position="87"/>
        <end position="116"/>
    </location>
</feature>
<feature type="compositionally biased region" description="Low complexity" evidence="1">
    <location>
        <begin position="253"/>
        <end position="272"/>
    </location>
</feature>
<name>A0A2C5YCL8_9HYPO</name>
<dbReference type="OrthoDB" id="4492972at2759"/>
<gene>
    <name evidence="3" type="ORF">CDD81_4232</name>
</gene>
<reference evidence="3 4" key="1">
    <citation type="submission" date="2017-06" db="EMBL/GenBank/DDBJ databases">
        <title>Ant-infecting Ophiocordyceps genomes reveal a high diversity of potential behavioral manipulation genes and a possible major role for enterotoxins.</title>
        <authorList>
            <person name="De Bekker C."/>
            <person name="Evans H.C."/>
            <person name="Brachmann A."/>
            <person name="Hughes D.P."/>
        </authorList>
    </citation>
    <scope>NUCLEOTIDE SEQUENCE [LARGE SCALE GENOMIC DNA]</scope>
    <source>
        <strain evidence="3 4">Map64</strain>
    </source>
</reference>
<feature type="region of interest" description="Disordered" evidence="1">
    <location>
        <begin position="62"/>
        <end position="125"/>
    </location>
</feature>
<dbReference type="Proteomes" id="UP000226192">
    <property type="component" value="Unassembled WGS sequence"/>
</dbReference>
<accession>A0A2C5YCL8</accession>